<dbReference type="GeneID" id="4392153"/>
<dbReference type="HOGENOM" id="CLU_005533_5_2_1"/>
<dbReference type="GO" id="GO:0032259">
    <property type="term" value="P:methylation"/>
    <property type="evidence" value="ECO:0007669"/>
    <property type="project" value="UniProtKB-KW"/>
</dbReference>
<keyword evidence="7" id="KW-1185">Reference proteome</keyword>
<dbReference type="OMA" id="LIYWIRR"/>
<dbReference type="InterPro" id="IPR016461">
    <property type="entry name" value="COMT-like"/>
</dbReference>
<dbReference type="PANTHER" id="PTHR43712:SF16">
    <property type="entry name" value="O-METHYLTRANSFERASE ELCB"/>
    <property type="match status" value="1"/>
</dbReference>
<reference evidence="7" key="1">
    <citation type="journal article" date="2015" name="Genome Announc.">
        <title>Draft genome sequence of the cellulolytic fungus Chaetomium globosum.</title>
        <authorList>
            <person name="Cuomo C.A."/>
            <person name="Untereiner W.A."/>
            <person name="Ma L.-J."/>
            <person name="Grabherr M."/>
            <person name="Birren B.W."/>
        </authorList>
    </citation>
    <scope>NUCLEOTIDE SEQUENCE [LARGE SCALE GENOMIC DNA]</scope>
    <source>
        <strain evidence="7">ATCC 6205 / CBS 148.51 / DSM 1962 / NBRC 6347 / NRRL 1970</strain>
    </source>
</reference>
<dbReference type="RefSeq" id="XP_001223710.1">
    <property type="nucleotide sequence ID" value="XM_001223709.1"/>
</dbReference>
<feature type="domain" description="O-methyltransferase C-terminal" evidence="5">
    <location>
        <begin position="239"/>
        <end position="382"/>
    </location>
</feature>
<dbReference type="Proteomes" id="UP000001056">
    <property type="component" value="Unassembled WGS sequence"/>
</dbReference>
<dbReference type="PANTHER" id="PTHR43712">
    <property type="entry name" value="PUTATIVE (AFU_ORTHOLOGUE AFUA_4G14580)-RELATED"/>
    <property type="match status" value="1"/>
</dbReference>
<gene>
    <name evidence="6" type="ORF">CHGG_04496</name>
</gene>
<organism evidence="6 7">
    <name type="scientific">Chaetomium globosum (strain ATCC 6205 / CBS 148.51 / DSM 1962 / NBRC 6347 / NRRL 1970)</name>
    <name type="common">Soil fungus</name>
    <dbReference type="NCBI Taxonomy" id="306901"/>
    <lineage>
        <taxon>Eukaryota</taxon>
        <taxon>Fungi</taxon>
        <taxon>Dikarya</taxon>
        <taxon>Ascomycota</taxon>
        <taxon>Pezizomycotina</taxon>
        <taxon>Sordariomycetes</taxon>
        <taxon>Sordariomycetidae</taxon>
        <taxon>Sordariales</taxon>
        <taxon>Chaetomiaceae</taxon>
        <taxon>Chaetomium</taxon>
    </lineage>
</organism>
<dbReference type="SUPFAM" id="SSF53335">
    <property type="entry name" value="S-adenosyl-L-methionine-dependent methyltransferases"/>
    <property type="match status" value="1"/>
</dbReference>
<dbReference type="GO" id="GO:0008171">
    <property type="term" value="F:O-methyltransferase activity"/>
    <property type="evidence" value="ECO:0007669"/>
    <property type="project" value="InterPro"/>
</dbReference>
<accession>Q2H150</accession>
<dbReference type="PIRSF" id="PIRSF005739">
    <property type="entry name" value="O-mtase"/>
    <property type="match status" value="1"/>
</dbReference>
<sequence>MAFPIADTLEALSKTLAKTAQDLRSGSLSLESDTLQRMGLLKAGSDLIDAVSLPQDKIVVFLPLIAHLTAVRLFVKWKAFEEIPIDNGATISYTDLAAKLGANVSLITRFARVLVANGTLKQVGSDSVAHTAFSKILTTPNPIWAMMQLGFDSQFTAWVSMPKYFDQYGIAEEPKDRLQTILAFAEGRLGSTVWDIHHSSEERLKIFMLAMGVIEEQMPALGAYDLSWAVQEVGKSTDRPLVVDVGGGRGQALKGIWKATPGIPSNRCVLEDLPEVVEAAKREDPAMADVQTVAVDFFEEQPVKGALVYYIRRCLHDYSDEEAVVILKHISSAMVADSRLLIVETLLGDQPSAFQAAMDLSMLTISGKERTRADFEGITGQAALKITKISQIPNGSAVIECALA</sequence>
<dbReference type="EMBL" id="CH408032">
    <property type="protein sequence ID" value="EAQ87877.1"/>
    <property type="molecule type" value="Genomic_DNA"/>
</dbReference>
<dbReference type="AlphaFoldDB" id="Q2H150"/>
<dbReference type="Gene3D" id="3.40.50.150">
    <property type="entry name" value="Vaccinia Virus protein VP39"/>
    <property type="match status" value="1"/>
</dbReference>
<evidence type="ECO:0000313" key="6">
    <source>
        <dbReference type="EMBL" id="EAQ87877.1"/>
    </source>
</evidence>
<dbReference type="InterPro" id="IPR029063">
    <property type="entry name" value="SAM-dependent_MTases_sf"/>
</dbReference>
<dbReference type="Pfam" id="PF00891">
    <property type="entry name" value="Methyltransf_2"/>
    <property type="match status" value="1"/>
</dbReference>
<dbReference type="InParanoid" id="Q2H150"/>
<evidence type="ECO:0000256" key="1">
    <source>
        <dbReference type="ARBA" id="ARBA00022603"/>
    </source>
</evidence>
<dbReference type="InterPro" id="IPR036388">
    <property type="entry name" value="WH-like_DNA-bd_sf"/>
</dbReference>
<evidence type="ECO:0000259" key="5">
    <source>
        <dbReference type="Pfam" id="PF00891"/>
    </source>
</evidence>
<keyword evidence="3" id="KW-0949">S-adenosyl-L-methionine</keyword>
<dbReference type="Gene3D" id="1.10.10.10">
    <property type="entry name" value="Winged helix-like DNA-binding domain superfamily/Winged helix DNA-binding domain"/>
    <property type="match status" value="1"/>
</dbReference>
<dbReference type="OrthoDB" id="1535081at2759"/>
<evidence type="ECO:0000256" key="4">
    <source>
        <dbReference type="PIRSR" id="PIRSR005739-1"/>
    </source>
</evidence>
<keyword evidence="2" id="KW-0808">Transferase</keyword>
<dbReference type="PROSITE" id="PS51683">
    <property type="entry name" value="SAM_OMT_II"/>
    <property type="match status" value="1"/>
</dbReference>
<dbReference type="eggNOG" id="KOG3178">
    <property type="taxonomic scope" value="Eukaryota"/>
</dbReference>
<name>Q2H150_CHAGB</name>
<evidence type="ECO:0000256" key="2">
    <source>
        <dbReference type="ARBA" id="ARBA00022679"/>
    </source>
</evidence>
<feature type="active site" description="Proton acceptor" evidence="4">
    <location>
        <position position="316"/>
    </location>
</feature>
<evidence type="ECO:0000313" key="7">
    <source>
        <dbReference type="Proteomes" id="UP000001056"/>
    </source>
</evidence>
<keyword evidence="1" id="KW-0489">Methyltransferase</keyword>
<proteinExistence type="predicted"/>
<dbReference type="SUPFAM" id="SSF46785">
    <property type="entry name" value="Winged helix' DNA-binding domain"/>
    <property type="match status" value="1"/>
</dbReference>
<dbReference type="VEuPathDB" id="FungiDB:CHGG_04496"/>
<dbReference type="InterPro" id="IPR036390">
    <property type="entry name" value="WH_DNA-bd_sf"/>
</dbReference>
<dbReference type="InterPro" id="IPR001077">
    <property type="entry name" value="COMT_C"/>
</dbReference>
<protein>
    <recommendedName>
        <fullName evidence="5">O-methyltransferase C-terminal domain-containing protein</fullName>
    </recommendedName>
</protein>
<evidence type="ECO:0000256" key="3">
    <source>
        <dbReference type="ARBA" id="ARBA00022691"/>
    </source>
</evidence>